<proteinExistence type="predicted"/>
<dbReference type="Proteomes" id="UP000215509">
    <property type="component" value="Unassembled WGS sequence"/>
</dbReference>
<accession>A0A229UTA8</accession>
<dbReference type="EMBL" id="NMQW01000014">
    <property type="protein sequence ID" value="OXM86501.1"/>
    <property type="molecule type" value="Genomic_DNA"/>
</dbReference>
<feature type="transmembrane region" description="Helical" evidence="1">
    <location>
        <begin position="757"/>
        <end position="775"/>
    </location>
</feature>
<reference evidence="2 3" key="1">
    <citation type="submission" date="2017-07" db="EMBL/GenBank/DDBJ databases">
        <title>Genome sequencing and assembly of Paenibacillus rigui.</title>
        <authorList>
            <person name="Mayilraj S."/>
        </authorList>
    </citation>
    <scope>NUCLEOTIDE SEQUENCE [LARGE SCALE GENOMIC DNA]</scope>
    <source>
        <strain evidence="2 3">JCM 16352</strain>
    </source>
</reference>
<feature type="transmembrane region" description="Helical" evidence="1">
    <location>
        <begin position="506"/>
        <end position="528"/>
    </location>
</feature>
<feature type="transmembrane region" description="Helical" evidence="1">
    <location>
        <begin position="411"/>
        <end position="432"/>
    </location>
</feature>
<dbReference type="InterPro" id="IPR017850">
    <property type="entry name" value="Alkaline_phosphatase_core_sf"/>
</dbReference>
<feature type="transmembrane region" description="Helical" evidence="1">
    <location>
        <begin position="378"/>
        <end position="399"/>
    </location>
</feature>
<gene>
    <name evidence="2" type="ORF">CF651_10035</name>
</gene>
<feature type="transmembrane region" description="Helical" evidence="1">
    <location>
        <begin position="880"/>
        <end position="899"/>
    </location>
</feature>
<dbReference type="SUPFAM" id="SSF53649">
    <property type="entry name" value="Alkaline phosphatase-like"/>
    <property type="match status" value="1"/>
</dbReference>
<feature type="transmembrane region" description="Helical" evidence="1">
    <location>
        <begin position="704"/>
        <end position="724"/>
    </location>
</feature>
<dbReference type="AlphaFoldDB" id="A0A229UTA8"/>
<organism evidence="2 3">
    <name type="scientific">Paenibacillus rigui</name>
    <dbReference type="NCBI Taxonomy" id="554312"/>
    <lineage>
        <taxon>Bacteria</taxon>
        <taxon>Bacillati</taxon>
        <taxon>Bacillota</taxon>
        <taxon>Bacilli</taxon>
        <taxon>Bacillales</taxon>
        <taxon>Paenibacillaceae</taxon>
        <taxon>Paenibacillus</taxon>
    </lineage>
</organism>
<evidence type="ECO:0000313" key="2">
    <source>
        <dbReference type="EMBL" id="OXM86501.1"/>
    </source>
</evidence>
<feature type="transmembrane region" description="Helical" evidence="1">
    <location>
        <begin position="820"/>
        <end position="842"/>
    </location>
</feature>
<comment type="caution">
    <text evidence="2">The sequence shown here is derived from an EMBL/GenBank/DDBJ whole genome shotgun (WGS) entry which is preliminary data.</text>
</comment>
<feature type="transmembrane region" description="Helical" evidence="1">
    <location>
        <begin position="730"/>
        <end position="750"/>
    </location>
</feature>
<keyword evidence="1" id="KW-1133">Transmembrane helix</keyword>
<evidence type="ECO:0000313" key="3">
    <source>
        <dbReference type="Proteomes" id="UP000215509"/>
    </source>
</evidence>
<feature type="transmembrane region" description="Helical" evidence="1">
    <location>
        <begin position="465"/>
        <end position="481"/>
    </location>
</feature>
<feature type="transmembrane region" description="Helical" evidence="1">
    <location>
        <begin position="854"/>
        <end position="874"/>
    </location>
</feature>
<keyword evidence="1" id="KW-0812">Transmembrane</keyword>
<keyword evidence="1" id="KW-0472">Membrane</keyword>
<protein>
    <submittedName>
        <fullName evidence="2">Uncharacterized protein</fullName>
    </submittedName>
</protein>
<name>A0A229UTA8_9BACL</name>
<feature type="transmembrane region" description="Helical" evidence="1">
    <location>
        <begin position="438"/>
        <end position="458"/>
    </location>
</feature>
<evidence type="ECO:0000256" key="1">
    <source>
        <dbReference type="SAM" id="Phobius"/>
    </source>
</evidence>
<sequence>MLVSVPGLSFLELGYSPDASSIMPGLQRLKPNSAWGAMNIRTPGKGAADVYLSMGAGQFAEGGAGTRAVQRLEWVDGHLSADAYARFTGLAYPSKGELLIPERELLLRVNKGSYYRAEPGLLGDQLEAAGVSLSVWGNAGKGFSGSDRTREETARNDRRYAPLMLMNRSGTVAKGSINETGLIWDGTYPSGLRTDYGWLLDRLHEQPSRSVTLIELGDLQRLYDEKPMYTEEAFRQMKRKILSELDRFIGELTISPGFTAHFPHHEATAIADPGMGQELWLFSPQVNTDAAKAKALLAPLMIYSKHGTEGLLTSETTRRAGIVSFVDVAPTLLQTFGLTVPKEMIGLPIQRKPRAGAWDELMSEVGHMSQVYAARPKLLYGLAVYEIVVMLAALGLGLFAAHRLKSCGRSVLKAALFSLLLAPAGLLCMGLAQEMATWIVYVCTFGGVLAVSAVCGVYAKSPQRVILCLAVIGLIVGALFMEDGFHGAEAMQHSVLGYDVMIGARYYGMGNECMGVLLGAALLGLTALQQSLRQSRRGRLSGLVAAQVSEAAAEWPRVQAAAGFMAMAQEAVQATEAIVPRAEAKAQCGEDGGIGAGGLGALPASARRGGAKAQSGEDGGIGAGGQWALPASARRGGAKAQCDSAAGSRAAALADCAGEPALGAAAAGPGAAAGSLASAAAWREPRWALWRSRWAKRSARARAAAWRAAPAAAAGALVAGYLAAPALGTNAGGALSAAVGFGALGARLAGGRRWLRTAPVLALLLCAALAGLWLLNGGAAMGGAADRQSHIGRAFESLLQGRLDLIGDIISRKVEMNVHLIGVSAWSKVLLTSLAVMAVLVLRPRGRFRRWQRLYPYLMYGIAANVMGTIAALLLNDSGIVAAATMIVYSSVPLLLLKLDGDTISDVR</sequence>
<keyword evidence="3" id="KW-1185">Reference proteome</keyword>